<comment type="caution">
    <text evidence="1">The sequence shown here is derived from an EMBL/GenBank/DDBJ whole genome shotgun (WGS) entry which is preliminary data.</text>
</comment>
<proteinExistence type="predicted"/>
<evidence type="ECO:0000313" key="2">
    <source>
        <dbReference type="Proteomes" id="UP000241771"/>
    </source>
</evidence>
<dbReference type="OrthoDB" id="5823810at2"/>
<keyword evidence="2" id="KW-1185">Reference proteome</keyword>
<accession>A0A2T3NZW7</accession>
<dbReference type="EMBL" id="PYMA01000001">
    <property type="protein sequence ID" value="PSW21821.1"/>
    <property type="molecule type" value="Genomic_DNA"/>
</dbReference>
<dbReference type="AlphaFoldDB" id="A0A2T3NZW7"/>
<name>A0A2T3NZW7_9GAMM</name>
<dbReference type="RefSeq" id="WP_036817793.1">
    <property type="nucleotide sequence ID" value="NZ_JGVO01000100.1"/>
</dbReference>
<reference evidence="1 2" key="1">
    <citation type="submission" date="2018-01" db="EMBL/GenBank/DDBJ databases">
        <title>Whole genome sequencing of Histamine producing bacteria.</title>
        <authorList>
            <person name="Butler K."/>
        </authorList>
    </citation>
    <scope>NUCLEOTIDE SEQUENCE [LARGE SCALE GENOMIC DNA]</scope>
    <source>
        <strain evidence="1 2">DSM 100436</strain>
    </source>
</reference>
<evidence type="ECO:0000313" key="1">
    <source>
        <dbReference type="EMBL" id="PSW21821.1"/>
    </source>
</evidence>
<protein>
    <submittedName>
        <fullName evidence="1">Uncharacterized protein</fullName>
    </submittedName>
</protein>
<dbReference type="Proteomes" id="UP000241771">
    <property type="component" value="Unassembled WGS sequence"/>
</dbReference>
<organism evidence="1 2">
    <name type="scientific">Photobacterium sanctipauli</name>
    <dbReference type="NCBI Taxonomy" id="1342794"/>
    <lineage>
        <taxon>Bacteria</taxon>
        <taxon>Pseudomonadati</taxon>
        <taxon>Pseudomonadota</taxon>
        <taxon>Gammaproteobacteria</taxon>
        <taxon>Vibrionales</taxon>
        <taxon>Vibrionaceae</taxon>
        <taxon>Photobacterium</taxon>
    </lineage>
</organism>
<gene>
    <name evidence="1" type="ORF">C9I98_00705</name>
</gene>
<sequence>MSNFEYQLYCRNCRRVTLHKRQVIDRTDKVSPEMENGYITSFRRFINLCFGEPLDKKFTETSADICTVCGSAYDKTDDSVGFSDSGHD</sequence>